<evidence type="ECO:0000313" key="2">
    <source>
        <dbReference type="EMBL" id="GAI87744.1"/>
    </source>
</evidence>
<reference evidence="2" key="1">
    <citation type="journal article" date="2014" name="Front. Microbiol.">
        <title>High frequency of phylogenetically diverse reductive dehalogenase-homologous genes in deep subseafloor sedimentary metagenomes.</title>
        <authorList>
            <person name="Kawai M."/>
            <person name="Futagami T."/>
            <person name="Toyoda A."/>
            <person name="Takaki Y."/>
            <person name="Nishi S."/>
            <person name="Hori S."/>
            <person name="Arai W."/>
            <person name="Tsubouchi T."/>
            <person name="Morono Y."/>
            <person name="Uchiyama I."/>
            <person name="Ito T."/>
            <person name="Fujiyama A."/>
            <person name="Inagaki F."/>
            <person name="Takami H."/>
        </authorList>
    </citation>
    <scope>NUCLEOTIDE SEQUENCE</scope>
    <source>
        <strain evidence="2">Expedition CK06-06</strain>
    </source>
</reference>
<feature type="non-terminal residue" evidence="2">
    <location>
        <position position="1"/>
    </location>
</feature>
<accession>X1U601</accession>
<name>X1U601_9ZZZZ</name>
<sequence>AGWLQGYHWDYFTTITFRSPRREPYYALKHVWSELQKHFVGRAFLGVEPHQSGDLHIHGILAGRPPGWQPEIELPWDIWQGLFDRFGRAKVEACNTHEAVTAYCAKYILKQQSTVADYYGVFGNKLSWQGGRL</sequence>
<evidence type="ECO:0000259" key="1">
    <source>
        <dbReference type="Pfam" id="PF23343"/>
    </source>
</evidence>
<feature type="domain" description="Replication-associated protein ORF2/G2P" evidence="1">
    <location>
        <begin position="10"/>
        <end position="111"/>
    </location>
</feature>
<gene>
    <name evidence="2" type="ORF">S12H4_15587</name>
</gene>
<comment type="caution">
    <text evidence="2">The sequence shown here is derived from an EMBL/GenBank/DDBJ whole genome shotgun (WGS) entry which is preliminary data.</text>
</comment>
<protein>
    <recommendedName>
        <fullName evidence="1">Replication-associated protein ORF2/G2P domain-containing protein</fullName>
    </recommendedName>
</protein>
<dbReference type="EMBL" id="BARW01007498">
    <property type="protein sequence ID" value="GAI87744.1"/>
    <property type="molecule type" value="Genomic_DNA"/>
</dbReference>
<dbReference type="InterPro" id="IPR056906">
    <property type="entry name" value="ORF2/G2P_dom"/>
</dbReference>
<proteinExistence type="predicted"/>
<organism evidence="2">
    <name type="scientific">marine sediment metagenome</name>
    <dbReference type="NCBI Taxonomy" id="412755"/>
    <lineage>
        <taxon>unclassified sequences</taxon>
        <taxon>metagenomes</taxon>
        <taxon>ecological metagenomes</taxon>
    </lineage>
</organism>
<dbReference type="AlphaFoldDB" id="X1U601"/>
<dbReference type="Pfam" id="PF23343">
    <property type="entry name" value="REP_ORF2-G2P"/>
    <property type="match status" value="1"/>
</dbReference>